<name>A0A9D1PUA7_9SPIO</name>
<reference evidence="1" key="1">
    <citation type="journal article" date="2021" name="PeerJ">
        <title>Extensive microbial diversity within the chicken gut microbiome revealed by metagenomics and culture.</title>
        <authorList>
            <person name="Gilroy R."/>
            <person name="Ravi A."/>
            <person name="Getino M."/>
            <person name="Pursley I."/>
            <person name="Horton D.L."/>
            <person name="Alikhan N.F."/>
            <person name="Baker D."/>
            <person name="Gharbi K."/>
            <person name="Hall N."/>
            <person name="Watson M."/>
            <person name="Adriaenssens E.M."/>
            <person name="Foster-Nyarko E."/>
            <person name="Jarju S."/>
            <person name="Secka A."/>
            <person name="Antonio M."/>
            <person name="Oren A."/>
            <person name="Chaudhuri R.R."/>
            <person name="La Ragione R."/>
            <person name="Hildebrand F."/>
            <person name="Pallen M.J."/>
        </authorList>
    </citation>
    <scope>NUCLEOTIDE SEQUENCE</scope>
    <source>
        <strain evidence="1">Gambia11-129</strain>
    </source>
</reference>
<comment type="caution">
    <text evidence="1">The sequence shown here is derived from an EMBL/GenBank/DDBJ whole genome shotgun (WGS) entry which is preliminary data.</text>
</comment>
<proteinExistence type="predicted"/>
<accession>A0A9D1PUA7</accession>
<dbReference type="EMBL" id="DXHU01000013">
    <property type="protein sequence ID" value="HIV98741.1"/>
    <property type="molecule type" value="Genomic_DNA"/>
</dbReference>
<evidence type="ECO:0008006" key="3">
    <source>
        <dbReference type="Google" id="ProtNLM"/>
    </source>
</evidence>
<sequence>MKRKKLILFIVEGPTDENALYPVMRSFFPDAIVKFHVAHGDLMLDADKSEDPLNLIRRIVAQERKRYGLKMSDILSVFEIIDTDGAFSGSSFVIYKEEANKAEYTEDAIYTAHRLSFLQRNKKKSRNANILSMARLLTDEIPYRLYYMSRNLEHALFNITESVSDNRKTNLSDHFSDEVRNHIAFISFLEKEGLVEKINYTQSWELINRNNESLKRHTNIYLLFEDFRYLS</sequence>
<reference evidence="1" key="2">
    <citation type="submission" date="2021-04" db="EMBL/GenBank/DDBJ databases">
        <authorList>
            <person name="Gilroy R."/>
        </authorList>
    </citation>
    <scope>NUCLEOTIDE SEQUENCE</scope>
    <source>
        <strain evidence="1">Gambia11-129</strain>
    </source>
</reference>
<gene>
    <name evidence="1" type="ORF">IAB12_03045</name>
</gene>
<protein>
    <recommendedName>
        <fullName evidence="3">DUF4276 family protein</fullName>
    </recommendedName>
</protein>
<evidence type="ECO:0000313" key="2">
    <source>
        <dbReference type="Proteomes" id="UP000823936"/>
    </source>
</evidence>
<dbReference type="Proteomes" id="UP000823936">
    <property type="component" value="Unassembled WGS sequence"/>
</dbReference>
<organism evidence="1 2">
    <name type="scientific">Candidatus Ornithospirochaeta avicola</name>
    <dbReference type="NCBI Taxonomy" id="2840896"/>
    <lineage>
        <taxon>Bacteria</taxon>
        <taxon>Pseudomonadati</taxon>
        <taxon>Spirochaetota</taxon>
        <taxon>Spirochaetia</taxon>
        <taxon>Spirochaetales</taxon>
        <taxon>Spirochaetaceae</taxon>
        <taxon>Spirochaetaceae incertae sedis</taxon>
        <taxon>Candidatus Ornithospirochaeta</taxon>
    </lineage>
</organism>
<dbReference type="AlphaFoldDB" id="A0A9D1PUA7"/>
<evidence type="ECO:0000313" key="1">
    <source>
        <dbReference type="EMBL" id="HIV98741.1"/>
    </source>
</evidence>